<evidence type="ECO:0000256" key="1">
    <source>
        <dbReference type="ARBA" id="ARBA00022801"/>
    </source>
</evidence>
<dbReference type="GO" id="GO:0016787">
    <property type="term" value="F:hydrolase activity"/>
    <property type="evidence" value="ECO:0007669"/>
    <property type="project" value="UniProtKB-KW"/>
</dbReference>
<accession>F3L0H9</accession>
<dbReference type="SUPFAM" id="SSF53474">
    <property type="entry name" value="alpha/beta-Hydrolases"/>
    <property type="match status" value="1"/>
</dbReference>
<keyword evidence="4" id="KW-1185">Reference proteome</keyword>
<reference evidence="3 4" key="1">
    <citation type="journal article" date="2011" name="J. Bacteriol.">
        <title>Genome sequence of strain IMCC3088, a proteorhodopsin-containing marine bacterium belonging to the OM60/NOR5 clade.</title>
        <authorList>
            <person name="Jang Y."/>
            <person name="Oh H.M."/>
            <person name="Kang I."/>
            <person name="Lee K."/>
            <person name="Yang S.J."/>
            <person name="Cho J.C."/>
        </authorList>
    </citation>
    <scope>NUCLEOTIDE SEQUENCE [LARGE SCALE GENOMIC DNA]</scope>
    <source>
        <strain evidence="3 4">IMCC3088</strain>
    </source>
</reference>
<keyword evidence="1" id="KW-0378">Hydrolase</keyword>
<dbReference type="PANTHER" id="PTHR48081">
    <property type="entry name" value="AB HYDROLASE SUPERFAMILY PROTEIN C4A8.06C"/>
    <property type="match status" value="1"/>
</dbReference>
<dbReference type="Gene3D" id="3.40.50.1820">
    <property type="entry name" value="alpha/beta hydrolase"/>
    <property type="match status" value="1"/>
</dbReference>
<dbReference type="Proteomes" id="UP000005615">
    <property type="component" value="Unassembled WGS sequence"/>
</dbReference>
<proteinExistence type="predicted"/>
<organism evidence="3 4">
    <name type="scientific">Aequoribacter fuscus</name>
    <dbReference type="NCBI Taxonomy" id="2518989"/>
    <lineage>
        <taxon>Bacteria</taxon>
        <taxon>Pseudomonadati</taxon>
        <taxon>Pseudomonadota</taxon>
        <taxon>Gammaproteobacteria</taxon>
        <taxon>Cellvibrionales</taxon>
        <taxon>Halieaceae</taxon>
        <taxon>Aequoribacter</taxon>
    </lineage>
</organism>
<protein>
    <submittedName>
        <fullName evidence="3">Putative esterase</fullName>
    </submittedName>
</protein>
<name>F3L0H9_9GAMM</name>
<dbReference type="InterPro" id="IPR029058">
    <property type="entry name" value="AB_hydrolase_fold"/>
</dbReference>
<dbReference type="AlphaFoldDB" id="F3L0H9"/>
<evidence type="ECO:0000259" key="2">
    <source>
        <dbReference type="Pfam" id="PF07859"/>
    </source>
</evidence>
<dbReference type="ESTHER" id="9gamm-f3l0h9">
    <property type="family name" value="Hormone-sensitive_lipase_like"/>
</dbReference>
<evidence type="ECO:0000313" key="4">
    <source>
        <dbReference type="Proteomes" id="UP000005615"/>
    </source>
</evidence>
<dbReference type="RefSeq" id="WP_009575197.1">
    <property type="nucleotide sequence ID" value="NZ_AEIG01000021.1"/>
</dbReference>
<dbReference type="STRING" id="2518989.IMCC3088_900"/>
<feature type="domain" description="Alpha/beta hydrolase fold-3" evidence="2">
    <location>
        <begin position="107"/>
        <end position="324"/>
    </location>
</feature>
<gene>
    <name evidence="3" type="ORF">IMCC3088_900</name>
</gene>
<dbReference type="EMBL" id="AEIG01000021">
    <property type="protein sequence ID" value="EGG30197.1"/>
    <property type="molecule type" value="Genomic_DNA"/>
</dbReference>
<dbReference type="InterPro" id="IPR013094">
    <property type="entry name" value="AB_hydrolase_3"/>
</dbReference>
<sequence length="351" mass="38617">MKYDPDQDPRLDPRLKQALKIMGQLSGTDEPPVDVPNREVLLADANSPEGIARRQTMEGMFGAMDNIKVAPKEGLRIEKHSIQSEPDGNIIHLSVMRPDTDETLPCVYYIHGGGMMTLSCFFGTYQTWGRMIAHQGLAVVMVDFRNCLTPSSVPEVAPFPAGLNDCVSGFLWAYEQAETFNIDPARMIIAGESGGGNLSIATTMKLIRDGHGDKQAGLYALCPYISGEWPRPEFPSSSENDGIFITIGNNHGAMAYGMDELLAKNPLAWPYFAGNDELKDFPPTMVSVNECDPLRDEGIDFYRKLMNAGVQAQCRQVMGTAHGAELFTSTVTDISRVTARDIRGWVDECAR</sequence>
<dbReference type="PANTHER" id="PTHR48081:SF8">
    <property type="entry name" value="ALPHA_BETA HYDROLASE FOLD-3 DOMAIN-CONTAINING PROTEIN-RELATED"/>
    <property type="match status" value="1"/>
</dbReference>
<dbReference type="InterPro" id="IPR050300">
    <property type="entry name" value="GDXG_lipolytic_enzyme"/>
</dbReference>
<evidence type="ECO:0000313" key="3">
    <source>
        <dbReference type="EMBL" id="EGG30197.1"/>
    </source>
</evidence>
<comment type="caution">
    <text evidence="3">The sequence shown here is derived from an EMBL/GenBank/DDBJ whole genome shotgun (WGS) entry which is preliminary data.</text>
</comment>
<dbReference type="eggNOG" id="COG0657">
    <property type="taxonomic scope" value="Bacteria"/>
</dbReference>
<dbReference type="Pfam" id="PF07859">
    <property type="entry name" value="Abhydrolase_3"/>
    <property type="match status" value="1"/>
</dbReference>